<evidence type="ECO:0000313" key="9">
    <source>
        <dbReference type="Proteomes" id="UP000000600"/>
    </source>
</evidence>
<evidence type="ECO:0000256" key="2">
    <source>
        <dbReference type="ARBA" id="ARBA00007018"/>
    </source>
</evidence>
<feature type="binding site" evidence="6">
    <location>
        <position position="249"/>
    </location>
    <ligand>
        <name>Zn(2+)</name>
        <dbReference type="ChEBI" id="CHEBI:29105"/>
    </ligand>
</feature>
<feature type="transmembrane region" description="Helical" evidence="7">
    <location>
        <begin position="360"/>
        <end position="379"/>
    </location>
</feature>
<dbReference type="AlphaFoldDB" id="A0DW96"/>
<dbReference type="GO" id="GO:0016020">
    <property type="term" value="C:membrane"/>
    <property type="evidence" value="ECO:0007669"/>
    <property type="project" value="UniProtKB-SubCell"/>
</dbReference>
<keyword evidence="5 7" id="KW-0472">Membrane</keyword>
<accession>A0DW96</accession>
<dbReference type="OrthoDB" id="529367at2759"/>
<feature type="transmembrane region" description="Helical" evidence="7">
    <location>
        <begin position="229"/>
        <end position="252"/>
    </location>
</feature>
<dbReference type="GO" id="GO:0046872">
    <property type="term" value="F:metal ion binding"/>
    <property type="evidence" value="ECO:0007669"/>
    <property type="project" value="UniProtKB-KW"/>
</dbReference>
<dbReference type="Proteomes" id="UP000000600">
    <property type="component" value="Unassembled WGS sequence"/>
</dbReference>
<feature type="transmembrane region" description="Helical" evidence="7">
    <location>
        <begin position="327"/>
        <end position="345"/>
    </location>
</feature>
<protein>
    <submittedName>
        <fullName evidence="8">Uncharacterized protein</fullName>
    </submittedName>
</protein>
<dbReference type="InterPro" id="IPR004254">
    <property type="entry name" value="AdipoR/HlyIII-related"/>
</dbReference>
<comment type="similarity">
    <text evidence="2">Belongs to the ADIPOR family.</text>
</comment>
<dbReference type="GO" id="GO:0038023">
    <property type="term" value="F:signaling receptor activity"/>
    <property type="evidence" value="ECO:0000318"/>
    <property type="project" value="GO_Central"/>
</dbReference>
<dbReference type="GeneID" id="5040489"/>
<reference evidence="8 9" key="1">
    <citation type="journal article" date="2006" name="Nature">
        <title>Global trends of whole-genome duplications revealed by the ciliate Paramecium tetraurelia.</title>
        <authorList>
            <consortium name="Genoscope"/>
            <person name="Aury J.-M."/>
            <person name="Jaillon O."/>
            <person name="Duret L."/>
            <person name="Noel B."/>
            <person name="Jubin C."/>
            <person name="Porcel B.M."/>
            <person name="Segurens B."/>
            <person name="Daubin V."/>
            <person name="Anthouard V."/>
            <person name="Aiach N."/>
            <person name="Arnaiz O."/>
            <person name="Billaut A."/>
            <person name="Beisson J."/>
            <person name="Blanc I."/>
            <person name="Bouhouche K."/>
            <person name="Camara F."/>
            <person name="Duharcourt S."/>
            <person name="Guigo R."/>
            <person name="Gogendeau D."/>
            <person name="Katinka M."/>
            <person name="Keller A.-M."/>
            <person name="Kissmehl R."/>
            <person name="Klotz C."/>
            <person name="Koll F."/>
            <person name="Le Moue A."/>
            <person name="Lepere C."/>
            <person name="Malinsky S."/>
            <person name="Nowacki M."/>
            <person name="Nowak J.K."/>
            <person name="Plattner H."/>
            <person name="Poulain J."/>
            <person name="Ruiz F."/>
            <person name="Serrano V."/>
            <person name="Zagulski M."/>
            <person name="Dessen P."/>
            <person name="Betermier M."/>
            <person name="Weissenbach J."/>
            <person name="Scarpelli C."/>
            <person name="Schachter V."/>
            <person name="Sperling L."/>
            <person name="Meyer E."/>
            <person name="Cohen J."/>
            <person name="Wincker P."/>
        </authorList>
    </citation>
    <scope>NUCLEOTIDE SEQUENCE [LARGE SCALE GENOMIC DNA]</scope>
    <source>
        <strain evidence="8 9">Stock d4-2</strain>
    </source>
</reference>
<dbReference type="STRING" id="5888.A0DW96"/>
<gene>
    <name evidence="8" type="ORF">GSPATT00020955001</name>
</gene>
<dbReference type="KEGG" id="ptm:GSPATT00020955001"/>
<evidence type="ECO:0000313" key="8">
    <source>
        <dbReference type="EMBL" id="CAK87313.1"/>
    </source>
</evidence>
<dbReference type="eggNOG" id="KOG0748">
    <property type="taxonomic scope" value="Eukaryota"/>
</dbReference>
<evidence type="ECO:0000256" key="5">
    <source>
        <dbReference type="ARBA" id="ARBA00023136"/>
    </source>
</evidence>
<dbReference type="RefSeq" id="XP_001454710.1">
    <property type="nucleotide sequence ID" value="XM_001454673.1"/>
</dbReference>
<feature type="transmembrane region" description="Helical" evidence="7">
    <location>
        <begin position="264"/>
        <end position="282"/>
    </location>
</feature>
<feature type="transmembrane region" description="Helical" evidence="7">
    <location>
        <begin position="67"/>
        <end position="88"/>
    </location>
</feature>
<feature type="transmembrane region" description="Helical" evidence="7">
    <location>
        <begin position="399"/>
        <end position="417"/>
    </location>
</feature>
<feature type="transmembrane region" description="Helical" evidence="7">
    <location>
        <begin position="294"/>
        <end position="315"/>
    </location>
</feature>
<evidence type="ECO:0000256" key="7">
    <source>
        <dbReference type="SAM" id="Phobius"/>
    </source>
</evidence>
<comment type="subcellular location">
    <subcellularLocation>
        <location evidence="1">Membrane</location>
        <topology evidence="1">Multi-pass membrane protein</topology>
    </subcellularLocation>
</comment>
<keyword evidence="6" id="KW-0862">Zinc</keyword>
<feature type="binding site" evidence="6">
    <location>
        <position position="397"/>
    </location>
    <ligand>
        <name>Zn(2+)</name>
        <dbReference type="ChEBI" id="CHEBI:29105"/>
    </ligand>
</feature>
<keyword evidence="4 7" id="KW-1133">Transmembrane helix</keyword>
<name>A0DW96_PARTE</name>
<evidence type="ECO:0000256" key="4">
    <source>
        <dbReference type="ARBA" id="ARBA00022989"/>
    </source>
</evidence>
<dbReference type="HOGENOM" id="CLU_023075_4_1_1"/>
<dbReference type="OMA" id="APAWAVH"/>
<evidence type="ECO:0000256" key="1">
    <source>
        <dbReference type="ARBA" id="ARBA00004141"/>
    </source>
</evidence>
<dbReference type="PANTHER" id="PTHR20855:SF52">
    <property type="entry name" value="ADIPONECTIN RECEPTOR PROTEIN"/>
    <property type="match status" value="1"/>
</dbReference>
<keyword evidence="9" id="KW-1185">Reference proteome</keyword>
<organism evidence="8 9">
    <name type="scientific">Paramecium tetraurelia</name>
    <dbReference type="NCBI Taxonomy" id="5888"/>
    <lineage>
        <taxon>Eukaryota</taxon>
        <taxon>Sar</taxon>
        <taxon>Alveolata</taxon>
        <taxon>Ciliophora</taxon>
        <taxon>Intramacronucleata</taxon>
        <taxon>Oligohymenophorea</taxon>
        <taxon>Peniculida</taxon>
        <taxon>Parameciidae</taxon>
        <taxon>Paramecium</taxon>
    </lineage>
</organism>
<proteinExistence type="inferred from homology"/>
<evidence type="ECO:0000256" key="6">
    <source>
        <dbReference type="PIRSR" id="PIRSR604254-1"/>
    </source>
</evidence>
<evidence type="ECO:0000256" key="3">
    <source>
        <dbReference type="ARBA" id="ARBA00022692"/>
    </source>
</evidence>
<keyword evidence="3 7" id="KW-0812">Transmembrane</keyword>
<dbReference type="EMBL" id="CT868618">
    <property type="protein sequence ID" value="CAK87313.1"/>
    <property type="molecule type" value="Genomic_DNA"/>
</dbReference>
<feature type="binding site" evidence="6">
    <location>
        <position position="401"/>
    </location>
    <ligand>
        <name>Zn(2+)</name>
        <dbReference type="ChEBI" id="CHEBI:29105"/>
    </ligand>
</feature>
<dbReference type="PANTHER" id="PTHR20855">
    <property type="entry name" value="ADIPOR/PROGESTIN RECEPTOR-RELATED"/>
    <property type="match status" value="1"/>
</dbReference>
<dbReference type="Pfam" id="PF03006">
    <property type="entry name" value="HlyIII"/>
    <property type="match status" value="1"/>
</dbReference>
<sequence>MAHIYYFVQINIYMEGILSQAKQYIGTINQAAKYYTVDNIFIHTGYRINYSTPWLILKSLFQKHNELINVWTHIIGSFLTLLLIIYIVSYHYDYRKRLEQDIDQIFSFNSTQYSTSINNQNIEADKLKYEEIFNKIDHFQNSMLTSESYKEIVHLMKITIEILHFEEVKEYTIVFQNKFNLFKDKIIQEIDSEQFDWVEIYKHDYSHTSILKQEQFLRKNSDPYNVSRWPIVVFLISGLMCMTGSALFHLFYQMSEAANKYLMRVDYGSISLLILGSCFPPFYYGFYCDTFLRYFYLITVGSACLAAYIVSIFDFIHTEKWRKIKGLMYGSLGLFAGVPAFHLYLREEDISDYLPFKHSFIFYILMGSSYLFGLALYTLRIPERFMPGKFDIFGHSHQWWHCFVFLGVFFHYFGSIYNMGDRKFTFCLI</sequence>
<keyword evidence="6" id="KW-0479">Metal-binding</keyword>
<dbReference type="InParanoid" id="A0DW96"/>